<dbReference type="RefSeq" id="WP_157129703.1">
    <property type="nucleotide sequence ID" value="NZ_CP063196.1"/>
</dbReference>
<organism evidence="1 2">
    <name type="scientific">Thermobifida halotolerans</name>
    <dbReference type="NCBI Taxonomy" id="483545"/>
    <lineage>
        <taxon>Bacteria</taxon>
        <taxon>Bacillati</taxon>
        <taxon>Actinomycetota</taxon>
        <taxon>Actinomycetes</taxon>
        <taxon>Streptosporangiales</taxon>
        <taxon>Nocardiopsidaceae</taxon>
        <taxon>Thermobifida</taxon>
    </lineage>
</organism>
<name>A0AA97LXW2_9ACTN</name>
<protein>
    <submittedName>
        <fullName evidence="1">Uncharacterized protein</fullName>
    </submittedName>
</protein>
<dbReference type="Proteomes" id="UP000265719">
    <property type="component" value="Chromosome"/>
</dbReference>
<evidence type="ECO:0000313" key="2">
    <source>
        <dbReference type="Proteomes" id="UP000265719"/>
    </source>
</evidence>
<sequence>MQEKKPTQRKKYTTPQIAKAGGFKESTGYKSGRGLELWLFLPRMV</sequence>
<dbReference type="AlphaFoldDB" id="A0AA97LXW2"/>
<evidence type="ECO:0000313" key="1">
    <source>
        <dbReference type="EMBL" id="UOE20262.1"/>
    </source>
</evidence>
<dbReference type="EMBL" id="CP063196">
    <property type="protein sequence ID" value="UOE20262.1"/>
    <property type="molecule type" value="Genomic_DNA"/>
</dbReference>
<accession>A0AA97LXW2</accession>
<keyword evidence="2" id="KW-1185">Reference proteome</keyword>
<dbReference type="InterPro" id="IPR046015">
    <property type="entry name" value="DUF5972"/>
</dbReference>
<reference evidence="1" key="1">
    <citation type="submission" date="2020-10" db="EMBL/GenBank/DDBJ databases">
        <title>De novo genome project of the cellulose decomposer Thermobifida halotolerans type strain.</title>
        <authorList>
            <person name="Nagy I."/>
            <person name="Horvath B."/>
            <person name="Kukolya J."/>
            <person name="Nagy I."/>
            <person name="Orsini M."/>
        </authorList>
    </citation>
    <scope>NUCLEOTIDE SEQUENCE</scope>
    <source>
        <strain evidence="1">DSM 44931</strain>
    </source>
</reference>
<dbReference type="KEGG" id="thao:NI17_003180"/>
<dbReference type="Pfam" id="PF19397">
    <property type="entry name" value="DUF5972"/>
    <property type="match status" value="1"/>
</dbReference>
<proteinExistence type="predicted"/>
<gene>
    <name evidence="1" type="ORF">NI17_003180</name>
</gene>